<comment type="caution">
    <text evidence="1">The sequence shown here is derived from an EMBL/GenBank/DDBJ whole genome shotgun (WGS) entry which is preliminary data.</text>
</comment>
<dbReference type="GeneID" id="92828914"/>
<keyword evidence="2" id="KW-1185">Reference proteome</keyword>
<proteinExistence type="predicted"/>
<sequence>MKLIDILVQELPKHGGWPDGAVECCRFVDEANIDFYDESGNWPIDCGEKYGEIALKAVRKHTIPLECEKVTLEQYESALAASQPQWNGEGLPPVGCECEALFDSGSSQWCRAKIIGHDDGRVVGRWIEGPKAYEILDYSSPHGAFRPIRSASEQNREEAITRLQVESQSEHWQAPISASQAINIYDAIAAGKIPHIQLK</sequence>
<organism evidence="1 2">
    <name type="scientific">Atlantibacter hermannii NBRC 105704</name>
    <dbReference type="NCBI Taxonomy" id="1115512"/>
    <lineage>
        <taxon>Bacteria</taxon>
        <taxon>Pseudomonadati</taxon>
        <taxon>Pseudomonadota</taxon>
        <taxon>Gammaproteobacteria</taxon>
        <taxon>Enterobacterales</taxon>
        <taxon>Enterobacteriaceae</taxon>
        <taxon>Atlantibacter</taxon>
    </lineage>
</organism>
<protein>
    <submittedName>
        <fullName evidence="1">Uncharacterized protein</fullName>
    </submittedName>
</protein>
<name>H5UWJ8_ATLHE</name>
<dbReference type="AlphaFoldDB" id="H5UWJ8"/>
<reference evidence="1 2" key="1">
    <citation type="submission" date="2012-02" db="EMBL/GenBank/DDBJ databases">
        <title>Whole genome shotgun sequence of Escherichia hermannii NBRC 105704.</title>
        <authorList>
            <person name="Yoshida I."/>
            <person name="Hosoyama A."/>
            <person name="Tsuchikane K."/>
            <person name="Katsumata H."/>
            <person name="Yamazaki S."/>
            <person name="Fujita N."/>
        </authorList>
    </citation>
    <scope>NUCLEOTIDE SEQUENCE [LARGE SCALE GENOMIC DNA]</scope>
    <source>
        <strain evidence="1 2">NBRC 105704</strain>
    </source>
</reference>
<dbReference type="Proteomes" id="UP000010297">
    <property type="component" value="Unassembled WGS sequence"/>
</dbReference>
<evidence type="ECO:0000313" key="2">
    <source>
        <dbReference type="Proteomes" id="UP000010297"/>
    </source>
</evidence>
<evidence type="ECO:0000313" key="1">
    <source>
        <dbReference type="EMBL" id="GAB50279.1"/>
    </source>
</evidence>
<dbReference type="RefSeq" id="WP_002462822.1">
    <property type="nucleotide sequence ID" value="NZ_BAFF01000001.1"/>
</dbReference>
<accession>H5UWJ8</accession>
<dbReference type="EMBL" id="BAFF01000001">
    <property type="protein sequence ID" value="GAB50279.1"/>
    <property type="molecule type" value="Genomic_DNA"/>
</dbReference>
<gene>
    <name evidence="1" type="ORF">EH105704_01_02860</name>
</gene>